<keyword evidence="1" id="KW-0472">Membrane</keyword>
<sequence>MNERLKKIVMQFSPQSGQIKQVAKKVILYFGCLFLVVNFVQWKLLYLPSIDGQFSQNNYHQFRSPQERNLPFEDIEIQHDGIILKGWFIKQQNYQTSPTVVFFHENAGNIGWRLEYANQYYNQVKCNFVMVAYRGYNYSTGTPHQNGIQKDAEAITNYVFNNLNIDKTNVYAHGRSLGGAVASYAFYQRQENAKKTGVLQYKGLIIENSFTKVADVVANMNRLFKILAPFIFFNTWKTIDIIPYILNPILFISSGRDEVIPHQQMFSLSEAAKSTKQKFNYHIPLGDHNSNWNYNQIEYFTTIKNFIKQTSQL</sequence>
<dbReference type="GO" id="GO:0008474">
    <property type="term" value="F:palmitoyl-(protein) hydrolase activity"/>
    <property type="evidence" value="ECO:0007669"/>
    <property type="project" value="TreeGrafter"/>
</dbReference>
<dbReference type="OMA" id="DEVIPHQ"/>
<keyword evidence="4" id="KW-1185">Reference proteome</keyword>
<evidence type="ECO:0000259" key="2">
    <source>
        <dbReference type="Pfam" id="PF00326"/>
    </source>
</evidence>
<accession>A0A8S1K0C9</accession>
<dbReference type="PANTHER" id="PTHR12277">
    <property type="entry name" value="ALPHA/BETA HYDROLASE DOMAIN-CONTAINING PROTEIN"/>
    <property type="match status" value="1"/>
</dbReference>
<evidence type="ECO:0000256" key="1">
    <source>
        <dbReference type="SAM" id="Phobius"/>
    </source>
</evidence>
<feature type="domain" description="Peptidase S9 prolyl oligopeptidase catalytic" evidence="2">
    <location>
        <begin position="149"/>
        <end position="311"/>
    </location>
</feature>
<dbReference type="PANTHER" id="PTHR12277:SF81">
    <property type="entry name" value="PROTEIN ABHD13"/>
    <property type="match status" value="1"/>
</dbReference>
<dbReference type="InterPro" id="IPR001375">
    <property type="entry name" value="Peptidase_S9_cat"/>
</dbReference>
<gene>
    <name evidence="3" type="ORF">PPRIM_AZ9-3.1.T0120359</name>
</gene>
<keyword evidence="1" id="KW-1133">Transmembrane helix</keyword>
<evidence type="ECO:0000313" key="3">
    <source>
        <dbReference type="EMBL" id="CAD8048189.1"/>
    </source>
</evidence>
<feature type="transmembrane region" description="Helical" evidence="1">
    <location>
        <begin position="26"/>
        <end position="47"/>
    </location>
</feature>
<comment type="caution">
    <text evidence="3">The sequence shown here is derived from an EMBL/GenBank/DDBJ whole genome shotgun (WGS) entry which is preliminary data.</text>
</comment>
<evidence type="ECO:0000313" key="4">
    <source>
        <dbReference type="Proteomes" id="UP000688137"/>
    </source>
</evidence>
<proteinExistence type="predicted"/>
<dbReference type="Proteomes" id="UP000688137">
    <property type="component" value="Unassembled WGS sequence"/>
</dbReference>
<dbReference type="GO" id="GO:0016020">
    <property type="term" value="C:membrane"/>
    <property type="evidence" value="ECO:0007669"/>
    <property type="project" value="TreeGrafter"/>
</dbReference>
<dbReference type="EMBL" id="CAJJDM010000009">
    <property type="protein sequence ID" value="CAD8048189.1"/>
    <property type="molecule type" value="Genomic_DNA"/>
</dbReference>
<reference evidence="3" key="1">
    <citation type="submission" date="2021-01" db="EMBL/GenBank/DDBJ databases">
        <authorList>
            <consortium name="Genoscope - CEA"/>
            <person name="William W."/>
        </authorList>
    </citation>
    <scope>NUCLEOTIDE SEQUENCE</scope>
</reference>
<keyword evidence="1" id="KW-0812">Transmembrane</keyword>
<dbReference type="Pfam" id="PF00326">
    <property type="entry name" value="Peptidase_S9"/>
    <property type="match status" value="1"/>
</dbReference>
<name>A0A8S1K0C9_PARPR</name>
<dbReference type="AlphaFoldDB" id="A0A8S1K0C9"/>
<protein>
    <recommendedName>
        <fullName evidence="2">Peptidase S9 prolyl oligopeptidase catalytic domain-containing protein</fullName>
    </recommendedName>
</protein>
<organism evidence="3 4">
    <name type="scientific">Paramecium primaurelia</name>
    <dbReference type="NCBI Taxonomy" id="5886"/>
    <lineage>
        <taxon>Eukaryota</taxon>
        <taxon>Sar</taxon>
        <taxon>Alveolata</taxon>
        <taxon>Ciliophora</taxon>
        <taxon>Intramacronucleata</taxon>
        <taxon>Oligohymenophorea</taxon>
        <taxon>Peniculida</taxon>
        <taxon>Parameciidae</taxon>
        <taxon>Paramecium</taxon>
    </lineage>
</organism>